<reference evidence="2" key="2">
    <citation type="submission" date="2021-04" db="EMBL/GenBank/DDBJ databases">
        <authorList>
            <person name="Gilroy R."/>
        </authorList>
    </citation>
    <scope>NUCLEOTIDE SEQUENCE</scope>
    <source>
        <strain evidence="2">5933</strain>
    </source>
</reference>
<name>A0A9D2Q788_9FIRM</name>
<proteinExistence type="predicted"/>
<accession>A0A9D2Q788</accession>
<evidence type="ECO:0000256" key="1">
    <source>
        <dbReference type="SAM" id="Phobius"/>
    </source>
</evidence>
<dbReference type="Proteomes" id="UP000823918">
    <property type="component" value="Unassembled WGS sequence"/>
</dbReference>
<organism evidence="2 3">
    <name type="scientific">Candidatus Ruthenibacterium merdavium</name>
    <dbReference type="NCBI Taxonomy" id="2838752"/>
    <lineage>
        <taxon>Bacteria</taxon>
        <taxon>Bacillati</taxon>
        <taxon>Bacillota</taxon>
        <taxon>Clostridia</taxon>
        <taxon>Eubacteriales</taxon>
        <taxon>Oscillospiraceae</taxon>
        <taxon>Ruthenibacterium</taxon>
    </lineage>
</organism>
<keyword evidence="1" id="KW-1133">Transmembrane helix</keyword>
<evidence type="ECO:0000313" key="3">
    <source>
        <dbReference type="Proteomes" id="UP000823918"/>
    </source>
</evidence>
<protein>
    <submittedName>
        <fullName evidence="2">DUF1700 domain-containing protein</fullName>
    </submittedName>
</protein>
<dbReference type="AlphaFoldDB" id="A0A9D2Q788"/>
<sequence>MEKILNDYLEKIEKYLKPLPVSERVDIVKEIKSEILELQGDGKTSEEIIERLGNPKELAKAYLGDLIAKSSSFSWNRVLAICAPVFIVCAIATPILGAVKLIDALLNLGIPYASYIGISGIENPAIVFVLSIVMGVVLYLIGHGCWKLLVYYIKGVSKAKRYLSI</sequence>
<feature type="transmembrane region" description="Helical" evidence="1">
    <location>
        <begin position="125"/>
        <end position="153"/>
    </location>
</feature>
<dbReference type="EMBL" id="DWWA01000054">
    <property type="protein sequence ID" value="HJC73223.1"/>
    <property type="molecule type" value="Genomic_DNA"/>
</dbReference>
<gene>
    <name evidence="2" type="ORF">H9698_10600</name>
</gene>
<keyword evidence="1" id="KW-0472">Membrane</keyword>
<comment type="caution">
    <text evidence="2">The sequence shown here is derived from an EMBL/GenBank/DDBJ whole genome shotgun (WGS) entry which is preliminary data.</text>
</comment>
<dbReference type="Pfam" id="PF22564">
    <property type="entry name" value="HAAS"/>
    <property type="match status" value="1"/>
</dbReference>
<keyword evidence="1" id="KW-0812">Transmembrane</keyword>
<reference evidence="2" key="1">
    <citation type="journal article" date="2021" name="PeerJ">
        <title>Extensive microbial diversity within the chicken gut microbiome revealed by metagenomics and culture.</title>
        <authorList>
            <person name="Gilroy R."/>
            <person name="Ravi A."/>
            <person name="Getino M."/>
            <person name="Pursley I."/>
            <person name="Horton D.L."/>
            <person name="Alikhan N.F."/>
            <person name="Baker D."/>
            <person name="Gharbi K."/>
            <person name="Hall N."/>
            <person name="Watson M."/>
            <person name="Adriaenssens E.M."/>
            <person name="Foster-Nyarko E."/>
            <person name="Jarju S."/>
            <person name="Secka A."/>
            <person name="Antonio M."/>
            <person name="Oren A."/>
            <person name="Chaudhuri R.R."/>
            <person name="La Ragione R."/>
            <person name="Hildebrand F."/>
            <person name="Pallen M.J."/>
        </authorList>
    </citation>
    <scope>NUCLEOTIDE SEQUENCE</scope>
    <source>
        <strain evidence="2">5933</strain>
    </source>
</reference>
<evidence type="ECO:0000313" key="2">
    <source>
        <dbReference type="EMBL" id="HJC73223.1"/>
    </source>
</evidence>
<feature type="transmembrane region" description="Helical" evidence="1">
    <location>
        <begin position="78"/>
        <end position="99"/>
    </location>
</feature>